<dbReference type="SUPFAM" id="SSF46689">
    <property type="entry name" value="Homeodomain-like"/>
    <property type="match status" value="1"/>
</dbReference>
<dbReference type="PANTHER" id="PTHR43479:SF11">
    <property type="entry name" value="ACREF_ENVCD OPERON REPRESSOR-RELATED"/>
    <property type="match status" value="1"/>
</dbReference>
<dbReference type="EMBL" id="SODD01000002">
    <property type="protein sequence ID" value="TDW26067.1"/>
    <property type="molecule type" value="Genomic_DNA"/>
</dbReference>
<dbReference type="Gene3D" id="1.10.10.60">
    <property type="entry name" value="Homeodomain-like"/>
    <property type="match status" value="1"/>
</dbReference>
<dbReference type="PROSITE" id="PS01081">
    <property type="entry name" value="HTH_TETR_1"/>
    <property type="match status" value="1"/>
</dbReference>
<dbReference type="PANTHER" id="PTHR43479">
    <property type="entry name" value="ACREF/ENVCD OPERON REPRESSOR-RELATED"/>
    <property type="match status" value="1"/>
</dbReference>
<accession>A0A4R8A5W6</accession>
<protein>
    <submittedName>
        <fullName evidence="4">TetR family transcriptional regulator</fullName>
    </submittedName>
</protein>
<dbReference type="InterPro" id="IPR023772">
    <property type="entry name" value="DNA-bd_HTH_TetR-type_CS"/>
</dbReference>
<dbReference type="Pfam" id="PF00440">
    <property type="entry name" value="TetR_N"/>
    <property type="match status" value="1"/>
</dbReference>
<dbReference type="InterPro" id="IPR009057">
    <property type="entry name" value="Homeodomain-like_sf"/>
</dbReference>
<dbReference type="InterPro" id="IPR001647">
    <property type="entry name" value="HTH_TetR"/>
</dbReference>
<keyword evidence="5" id="KW-1185">Reference proteome</keyword>
<dbReference type="InterPro" id="IPR050624">
    <property type="entry name" value="HTH-type_Tx_Regulator"/>
</dbReference>
<feature type="domain" description="HTH tetR-type" evidence="3">
    <location>
        <begin position="15"/>
        <end position="75"/>
    </location>
</feature>
<evidence type="ECO:0000256" key="2">
    <source>
        <dbReference type="PROSITE-ProRule" id="PRU00335"/>
    </source>
</evidence>
<dbReference type="SUPFAM" id="SSF48498">
    <property type="entry name" value="Tetracyclin repressor-like, C-terminal domain"/>
    <property type="match status" value="1"/>
</dbReference>
<dbReference type="OrthoDB" id="9780939at2"/>
<gene>
    <name evidence="4" type="ORF">EDD63_10288</name>
</gene>
<dbReference type="GO" id="GO:0003677">
    <property type="term" value="F:DNA binding"/>
    <property type="evidence" value="ECO:0007669"/>
    <property type="project" value="UniProtKB-UniRule"/>
</dbReference>
<name>A0A4R8A5W6_9FIRM</name>
<reference evidence="4 5" key="1">
    <citation type="submission" date="2019-03" db="EMBL/GenBank/DDBJ databases">
        <title>Genomic Encyclopedia of Type Strains, Phase IV (KMG-IV): sequencing the most valuable type-strain genomes for metagenomic binning, comparative biology and taxonomic classification.</title>
        <authorList>
            <person name="Goeker M."/>
        </authorList>
    </citation>
    <scope>NUCLEOTIDE SEQUENCE [LARGE SCALE GENOMIC DNA]</scope>
    <source>
        <strain evidence="4 5">DSM 28867</strain>
    </source>
</reference>
<dbReference type="Proteomes" id="UP000294743">
    <property type="component" value="Unassembled WGS sequence"/>
</dbReference>
<dbReference type="Gene3D" id="1.10.357.10">
    <property type="entry name" value="Tetracycline Repressor, domain 2"/>
    <property type="match status" value="1"/>
</dbReference>
<evidence type="ECO:0000313" key="5">
    <source>
        <dbReference type="Proteomes" id="UP000294743"/>
    </source>
</evidence>
<evidence type="ECO:0000256" key="1">
    <source>
        <dbReference type="ARBA" id="ARBA00023125"/>
    </source>
</evidence>
<proteinExistence type="predicted"/>
<organism evidence="4 5">
    <name type="scientific">Breznakia blatticola</name>
    <dbReference type="NCBI Taxonomy" id="1754012"/>
    <lineage>
        <taxon>Bacteria</taxon>
        <taxon>Bacillati</taxon>
        <taxon>Bacillota</taxon>
        <taxon>Erysipelotrichia</taxon>
        <taxon>Erysipelotrichales</taxon>
        <taxon>Erysipelotrichaceae</taxon>
        <taxon>Breznakia</taxon>
    </lineage>
</organism>
<dbReference type="InterPro" id="IPR036271">
    <property type="entry name" value="Tet_transcr_reg_TetR-rel_C_sf"/>
</dbReference>
<sequence length="210" mass="24905">MYTMNMKETLDKIEKSKQIPLMNAIIKEFANHGYQKASTNQMVKDAGISKGLLFHYFGNKKNMFEVAFVYVIRIVMDGLQESNYLEISDIFEFILHSMHTKVKVMKKHPDSYSFLLRVYNDNDPFVKDIIVKYKNEMVDEAWSSLIERADTYKFKDPNDIPLLLELITYASYGYIETNQKLLQDDIDAVIKNFEAYFIMLRKRFYKDEYL</sequence>
<keyword evidence="1 2" id="KW-0238">DNA-binding</keyword>
<feature type="DNA-binding region" description="H-T-H motif" evidence="2">
    <location>
        <begin position="38"/>
        <end position="57"/>
    </location>
</feature>
<dbReference type="PRINTS" id="PR00455">
    <property type="entry name" value="HTHTETR"/>
</dbReference>
<evidence type="ECO:0000313" key="4">
    <source>
        <dbReference type="EMBL" id="TDW26067.1"/>
    </source>
</evidence>
<comment type="caution">
    <text evidence="4">The sequence shown here is derived from an EMBL/GenBank/DDBJ whole genome shotgun (WGS) entry which is preliminary data.</text>
</comment>
<dbReference type="PROSITE" id="PS50977">
    <property type="entry name" value="HTH_TETR_2"/>
    <property type="match status" value="1"/>
</dbReference>
<dbReference type="AlphaFoldDB" id="A0A4R8A5W6"/>
<evidence type="ECO:0000259" key="3">
    <source>
        <dbReference type="PROSITE" id="PS50977"/>
    </source>
</evidence>